<keyword evidence="1" id="KW-0413">Isomerase</keyword>
<dbReference type="EC" id="5.2.1.8" evidence="1"/>
<keyword evidence="1" id="KW-0697">Rotamase</keyword>
<dbReference type="SMR" id="A0A445D230"/>
<accession>A0A445D230</accession>
<evidence type="ECO:0000256" key="3">
    <source>
        <dbReference type="SAM" id="Phobius"/>
    </source>
</evidence>
<reference evidence="5 6" key="1">
    <citation type="submission" date="2019-01" db="EMBL/GenBank/DDBJ databases">
        <title>Sequencing of cultivated peanut Arachis hypogaea provides insights into genome evolution and oil improvement.</title>
        <authorList>
            <person name="Chen X."/>
        </authorList>
    </citation>
    <scope>NUCLEOTIDE SEQUENCE [LARGE SCALE GENOMIC DNA]</scope>
    <source>
        <strain evidence="6">cv. Fuhuasheng</strain>
        <tissue evidence="5">Leaves</tissue>
    </source>
</reference>
<feature type="transmembrane region" description="Helical" evidence="3">
    <location>
        <begin position="7"/>
        <end position="28"/>
    </location>
</feature>
<keyword evidence="6" id="KW-1185">Reference proteome</keyword>
<evidence type="ECO:0000259" key="4">
    <source>
        <dbReference type="PROSITE" id="PS50059"/>
    </source>
</evidence>
<feature type="region of interest" description="Disordered" evidence="2">
    <location>
        <begin position="82"/>
        <end position="111"/>
    </location>
</feature>
<sequence>MGLNAMLFVIVVVLSSMLFIHLLGHIFVHCCLEDGTVVLKSDGVEFTVEGYFCPALAKAVMTMKKGENVILTVKPEYAFGENGRPASGDEGAVPRNASLQKPRIRRFSRRP</sequence>
<comment type="catalytic activity">
    <reaction evidence="1">
        <text>[protein]-peptidylproline (omega=180) = [protein]-peptidylproline (omega=0)</text>
        <dbReference type="Rhea" id="RHEA:16237"/>
        <dbReference type="Rhea" id="RHEA-COMP:10747"/>
        <dbReference type="Rhea" id="RHEA-COMP:10748"/>
        <dbReference type="ChEBI" id="CHEBI:83833"/>
        <dbReference type="ChEBI" id="CHEBI:83834"/>
        <dbReference type="EC" id="5.2.1.8"/>
    </reaction>
</comment>
<keyword evidence="3" id="KW-0812">Transmembrane</keyword>
<evidence type="ECO:0000313" key="5">
    <source>
        <dbReference type="EMBL" id="RYR57228.1"/>
    </source>
</evidence>
<dbReference type="PROSITE" id="PS50059">
    <property type="entry name" value="FKBP_PPIASE"/>
    <property type="match status" value="1"/>
</dbReference>
<evidence type="ECO:0000256" key="1">
    <source>
        <dbReference type="PROSITE-ProRule" id="PRU00277"/>
    </source>
</evidence>
<evidence type="ECO:0000313" key="6">
    <source>
        <dbReference type="Proteomes" id="UP000289738"/>
    </source>
</evidence>
<feature type="domain" description="PPIase FKBP-type" evidence="4">
    <location>
        <begin position="15"/>
        <end position="99"/>
    </location>
</feature>
<dbReference type="EMBL" id="SDMP01000005">
    <property type="protein sequence ID" value="RYR57228.1"/>
    <property type="molecule type" value="Genomic_DNA"/>
</dbReference>
<feature type="compositionally biased region" description="Basic residues" evidence="2">
    <location>
        <begin position="102"/>
        <end position="111"/>
    </location>
</feature>
<dbReference type="InterPro" id="IPR046357">
    <property type="entry name" value="PPIase_dom_sf"/>
</dbReference>
<keyword evidence="3" id="KW-0472">Membrane</keyword>
<dbReference type="Gene3D" id="3.10.50.40">
    <property type="match status" value="1"/>
</dbReference>
<dbReference type="Pfam" id="PF00254">
    <property type="entry name" value="FKBP_C"/>
    <property type="match status" value="1"/>
</dbReference>
<dbReference type="GO" id="GO:0003755">
    <property type="term" value="F:peptidyl-prolyl cis-trans isomerase activity"/>
    <property type="evidence" value="ECO:0007669"/>
    <property type="project" value="UniProtKB-KW"/>
</dbReference>
<keyword evidence="3" id="KW-1133">Transmembrane helix</keyword>
<name>A0A445D230_ARAHY</name>
<dbReference type="AlphaFoldDB" id="A0A445D230"/>
<evidence type="ECO:0000256" key="2">
    <source>
        <dbReference type="SAM" id="MobiDB-lite"/>
    </source>
</evidence>
<dbReference type="STRING" id="3818.A0A445D230"/>
<dbReference type="Proteomes" id="UP000289738">
    <property type="component" value="Chromosome A05"/>
</dbReference>
<dbReference type="SUPFAM" id="SSF54534">
    <property type="entry name" value="FKBP-like"/>
    <property type="match status" value="1"/>
</dbReference>
<organism evidence="5 6">
    <name type="scientific">Arachis hypogaea</name>
    <name type="common">Peanut</name>
    <dbReference type="NCBI Taxonomy" id="3818"/>
    <lineage>
        <taxon>Eukaryota</taxon>
        <taxon>Viridiplantae</taxon>
        <taxon>Streptophyta</taxon>
        <taxon>Embryophyta</taxon>
        <taxon>Tracheophyta</taxon>
        <taxon>Spermatophyta</taxon>
        <taxon>Magnoliopsida</taxon>
        <taxon>eudicotyledons</taxon>
        <taxon>Gunneridae</taxon>
        <taxon>Pentapetalae</taxon>
        <taxon>rosids</taxon>
        <taxon>fabids</taxon>
        <taxon>Fabales</taxon>
        <taxon>Fabaceae</taxon>
        <taxon>Papilionoideae</taxon>
        <taxon>50 kb inversion clade</taxon>
        <taxon>dalbergioids sensu lato</taxon>
        <taxon>Dalbergieae</taxon>
        <taxon>Pterocarpus clade</taxon>
        <taxon>Arachis</taxon>
    </lineage>
</organism>
<proteinExistence type="predicted"/>
<comment type="caution">
    <text evidence="5">The sequence shown here is derived from an EMBL/GenBank/DDBJ whole genome shotgun (WGS) entry which is preliminary data.</text>
</comment>
<protein>
    <recommendedName>
        <fullName evidence="1">peptidylprolyl isomerase</fullName>
        <ecNumber evidence="1">5.2.1.8</ecNumber>
    </recommendedName>
</protein>
<gene>
    <name evidence="5" type="ORF">Ahy_A05g022964</name>
</gene>
<dbReference type="Gramene" id="arahy.Tifrunner.gnm2.ann2.Ah05g355900.1">
    <property type="protein sequence ID" value="arahy.Tifrunner.gnm2.ann2.Ah05g355900.1-CDS"/>
    <property type="gene ID" value="arahy.Tifrunner.gnm2.ann2.Ah05g355900"/>
</dbReference>
<dbReference type="InterPro" id="IPR001179">
    <property type="entry name" value="PPIase_FKBP_dom"/>
</dbReference>